<feature type="transmembrane region" description="Helical" evidence="1">
    <location>
        <begin position="28"/>
        <end position="47"/>
    </location>
</feature>
<keyword evidence="1" id="KW-1133">Transmembrane helix</keyword>
<accession>A0A1Q9LMQ8</accession>
<dbReference type="Proteomes" id="UP000186040">
    <property type="component" value="Unassembled WGS sequence"/>
</dbReference>
<proteinExistence type="predicted"/>
<name>A0A1Q9LMQ8_9PSEU</name>
<reference evidence="2 3" key="1">
    <citation type="submission" date="2016-10" db="EMBL/GenBank/DDBJ databases">
        <title>The Draft Genome Sequence of Actinokineospora bangkokensis 44EHWT reveals the biosynthetic pathway of antifungal compounds Thailandins with unusual extender unit butylmalonyl-CoA.</title>
        <authorList>
            <person name="Greule A."/>
            <person name="Intra B."/>
            <person name="Flemming S."/>
            <person name="Rommel M.G."/>
            <person name="Panbangred W."/>
            <person name="Bechthold A."/>
        </authorList>
    </citation>
    <scope>NUCLEOTIDE SEQUENCE [LARGE SCALE GENOMIC DNA]</scope>
    <source>
        <strain evidence="2 3">44EHW</strain>
    </source>
</reference>
<comment type="caution">
    <text evidence="2">The sequence shown here is derived from an EMBL/GenBank/DDBJ whole genome shotgun (WGS) entry which is preliminary data.</text>
</comment>
<feature type="transmembrane region" description="Helical" evidence="1">
    <location>
        <begin position="59"/>
        <end position="86"/>
    </location>
</feature>
<evidence type="ECO:0000313" key="2">
    <source>
        <dbReference type="EMBL" id="OLR93322.1"/>
    </source>
</evidence>
<feature type="transmembrane region" description="Helical" evidence="1">
    <location>
        <begin position="92"/>
        <end position="115"/>
    </location>
</feature>
<organism evidence="2 3">
    <name type="scientific">Actinokineospora bangkokensis</name>
    <dbReference type="NCBI Taxonomy" id="1193682"/>
    <lineage>
        <taxon>Bacteria</taxon>
        <taxon>Bacillati</taxon>
        <taxon>Actinomycetota</taxon>
        <taxon>Actinomycetes</taxon>
        <taxon>Pseudonocardiales</taxon>
        <taxon>Pseudonocardiaceae</taxon>
        <taxon>Actinokineospora</taxon>
    </lineage>
</organism>
<evidence type="ECO:0000313" key="3">
    <source>
        <dbReference type="Proteomes" id="UP000186040"/>
    </source>
</evidence>
<protein>
    <submittedName>
        <fullName evidence="2">Uncharacterized protein</fullName>
    </submittedName>
</protein>
<dbReference type="EMBL" id="MKQR01000011">
    <property type="protein sequence ID" value="OLR93322.1"/>
    <property type="molecule type" value="Genomic_DNA"/>
</dbReference>
<evidence type="ECO:0000256" key="1">
    <source>
        <dbReference type="SAM" id="Phobius"/>
    </source>
</evidence>
<gene>
    <name evidence="2" type="ORF">BJP25_17765</name>
</gene>
<keyword evidence="1" id="KW-0472">Membrane</keyword>
<dbReference type="AlphaFoldDB" id="A0A1Q9LMQ8"/>
<keyword evidence="1" id="KW-0812">Transmembrane</keyword>
<sequence>MALTITAAVVIAFLFSDAVATAVLFVLLTPAALAASVHIGMFMLMLGDGSPKSRVSHTAIMVAVIAPTVGTLVVQVVAVVLAIGWSGRAFPLPLLAAVASALWCWSITAAAAAVVKAYR</sequence>
<keyword evidence="3" id="KW-1185">Reference proteome</keyword>